<dbReference type="PROSITE" id="PS50929">
    <property type="entry name" value="ABC_TM1F"/>
    <property type="match status" value="1"/>
</dbReference>
<comment type="subcellular location">
    <subcellularLocation>
        <location evidence="1">Cell membrane</location>
        <topology evidence="1">Multi-pass membrane protein</topology>
    </subcellularLocation>
</comment>
<feature type="transmembrane region" description="Helical" evidence="7">
    <location>
        <begin position="240"/>
        <end position="265"/>
    </location>
</feature>
<dbReference type="RefSeq" id="WP_090477237.1">
    <property type="nucleotide sequence ID" value="NZ_LT629710.1"/>
</dbReference>
<feature type="domain" description="ABC transporter" evidence="8">
    <location>
        <begin position="334"/>
        <end position="559"/>
    </location>
</feature>
<keyword evidence="4 10" id="KW-0067">ATP-binding</keyword>
<dbReference type="CDD" id="cd18584">
    <property type="entry name" value="ABC_6TM_AarD_CydD"/>
    <property type="match status" value="1"/>
</dbReference>
<evidence type="ECO:0000256" key="1">
    <source>
        <dbReference type="ARBA" id="ARBA00004651"/>
    </source>
</evidence>
<keyword evidence="11" id="KW-1185">Reference proteome</keyword>
<dbReference type="OrthoDB" id="9806127at2"/>
<proteinExistence type="predicted"/>
<dbReference type="GO" id="GO:0005886">
    <property type="term" value="C:plasma membrane"/>
    <property type="evidence" value="ECO:0007669"/>
    <property type="project" value="UniProtKB-SubCell"/>
</dbReference>
<dbReference type="SMART" id="SM00382">
    <property type="entry name" value="AAA"/>
    <property type="match status" value="1"/>
</dbReference>
<gene>
    <name evidence="10" type="ORF">SAMN04515671_3074</name>
</gene>
<evidence type="ECO:0000256" key="4">
    <source>
        <dbReference type="ARBA" id="ARBA00022840"/>
    </source>
</evidence>
<evidence type="ECO:0000256" key="5">
    <source>
        <dbReference type="ARBA" id="ARBA00022989"/>
    </source>
</evidence>
<dbReference type="Pfam" id="PF00664">
    <property type="entry name" value="ABC_membrane"/>
    <property type="match status" value="1"/>
</dbReference>
<dbReference type="GO" id="GO:0016887">
    <property type="term" value="F:ATP hydrolysis activity"/>
    <property type="evidence" value="ECO:0007669"/>
    <property type="project" value="InterPro"/>
</dbReference>
<reference evidence="10 11" key="1">
    <citation type="submission" date="2016-10" db="EMBL/GenBank/DDBJ databases">
        <authorList>
            <person name="de Groot N.N."/>
        </authorList>
    </citation>
    <scope>NUCLEOTIDE SEQUENCE [LARGE SCALE GENOMIC DNA]</scope>
    <source>
        <strain evidence="11">P4-7,KCTC 19426,CECT 7604</strain>
    </source>
</reference>
<dbReference type="Proteomes" id="UP000198741">
    <property type="component" value="Chromosome I"/>
</dbReference>
<evidence type="ECO:0000313" key="10">
    <source>
        <dbReference type="EMBL" id="SDP15964.1"/>
    </source>
</evidence>
<dbReference type="InterPro" id="IPR003593">
    <property type="entry name" value="AAA+_ATPase"/>
</dbReference>
<evidence type="ECO:0000256" key="7">
    <source>
        <dbReference type="SAM" id="Phobius"/>
    </source>
</evidence>
<name>A0A1H0QF99_9ACTN</name>
<feature type="transmembrane region" description="Helical" evidence="7">
    <location>
        <begin position="61"/>
        <end position="82"/>
    </location>
</feature>
<dbReference type="InterPro" id="IPR011527">
    <property type="entry name" value="ABC1_TM_dom"/>
</dbReference>
<dbReference type="GO" id="GO:0042883">
    <property type="term" value="P:cysteine transport"/>
    <property type="evidence" value="ECO:0007669"/>
    <property type="project" value="InterPro"/>
</dbReference>
<dbReference type="SUPFAM" id="SSF52540">
    <property type="entry name" value="P-loop containing nucleoside triphosphate hydrolases"/>
    <property type="match status" value="1"/>
</dbReference>
<dbReference type="Pfam" id="PF00005">
    <property type="entry name" value="ABC_tran"/>
    <property type="match status" value="1"/>
</dbReference>
<dbReference type="InterPro" id="IPR003439">
    <property type="entry name" value="ABC_transporter-like_ATP-bd"/>
</dbReference>
<dbReference type="STRING" id="1090615.SAMN04515671_3074"/>
<dbReference type="PANTHER" id="PTHR24221:SF590">
    <property type="entry name" value="COMPONENT LINKED WITH THE ASSEMBLY OF CYTOCHROME' TRANSPORT TRANSMEMBRANE ATP-BINDING PROTEIN ABC TRANSPORTER CYDD-RELATED"/>
    <property type="match status" value="1"/>
</dbReference>
<feature type="transmembrane region" description="Helical" evidence="7">
    <location>
        <begin position="135"/>
        <end position="154"/>
    </location>
</feature>
<keyword evidence="5 7" id="KW-1133">Transmembrane helix</keyword>
<dbReference type="EMBL" id="LT629710">
    <property type="protein sequence ID" value="SDP15964.1"/>
    <property type="molecule type" value="Genomic_DNA"/>
</dbReference>
<dbReference type="InterPro" id="IPR036640">
    <property type="entry name" value="ABC1_TM_sf"/>
</dbReference>
<dbReference type="InterPro" id="IPR027417">
    <property type="entry name" value="P-loop_NTPase"/>
</dbReference>
<dbReference type="NCBIfam" id="TIGR02857">
    <property type="entry name" value="CydD"/>
    <property type="match status" value="1"/>
</dbReference>
<keyword evidence="2 7" id="KW-0812">Transmembrane</keyword>
<dbReference type="PANTHER" id="PTHR24221">
    <property type="entry name" value="ATP-BINDING CASSETTE SUB-FAMILY B"/>
    <property type="match status" value="1"/>
</dbReference>
<dbReference type="PROSITE" id="PS50893">
    <property type="entry name" value="ABC_TRANSPORTER_2"/>
    <property type="match status" value="1"/>
</dbReference>
<sequence>MKPLDPALLRLAAPVRWLLAASVAIGIASAALMIVMAALIAGTLTDVLVMHRDVDAIAGRLVLLAVVVAARAALAAAAEFFARTSAAEVVIDLRHRTLVHVAALGPRWRSRRTGAGLNSVLGAGLDAMHDYLARYLPALVLATLVPAAMVAYLFSVDVETGLIVVLTLPLVPVFMALVGWYADRDTRRKWRLLAQLSGHFADVVAGLPVLVVFGRARKQASSVAAVAEEHRKASMATLRLAFLSSLVLELLSTLSVALVAVTVGLRLVDGHVGLSVALTVLILAPEAYLPLRTLGARFHAAADGVAAVDTVLNILRTPLPDNGNRTDLAAVPGIRLIGATVDHGAGRGVADVDLVAQPGRITAVQGPSGSGKSTALAMAAGLLQPDSGLVEVTTAAGWTDLSAIAPPAWRDAVAWCGQRPLLVPGTIAENLDLGGRLDPERRRLALEAVAAADFLTALPDGLETVVGDDGAGLSAGQRHRIALARALAGTQPVVLLDEPTADLDPETEEHVVDGMARLLAGRTVVLSTHRDAPLRLADRVVRLGPVPDLDRDRALEPSV</sequence>
<dbReference type="SUPFAM" id="SSF90123">
    <property type="entry name" value="ABC transporter transmembrane region"/>
    <property type="match status" value="1"/>
</dbReference>
<evidence type="ECO:0000259" key="8">
    <source>
        <dbReference type="PROSITE" id="PS50893"/>
    </source>
</evidence>
<dbReference type="Gene3D" id="1.20.1560.10">
    <property type="entry name" value="ABC transporter type 1, transmembrane domain"/>
    <property type="match status" value="1"/>
</dbReference>
<evidence type="ECO:0000256" key="6">
    <source>
        <dbReference type="ARBA" id="ARBA00023136"/>
    </source>
</evidence>
<evidence type="ECO:0000259" key="9">
    <source>
        <dbReference type="PROSITE" id="PS50929"/>
    </source>
</evidence>
<dbReference type="InterPro" id="IPR014216">
    <property type="entry name" value="ABC_transptr_CydD"/>
</dbReference>
<dbReference type="GO" id="GO:0140359">
    <property type="term" value="F:ABC-type transporter activity"/>
    <property type="evidence" value="ECO:0007669"/>
    <property type="project" value="InterPro"/>
</dbReference>
<evidence type="ECO:0000256" key="3">
    <source>
        <dbReference type="ARBA" id="ARBA00022741"/>
    </source>
</evidence>
<dbReference type="GO" id="GO:0005524">
    <property type="term" value="F:ATP binding"/>
    <property type="evidence" value="ECO:0007669"/>
    <property type="project" value="UniProtKB-KW"/>
</dbReference>
<keyword evidence="3" id="KW-0547">Nucleotide-binding</keyword>
<dbReference type="AlphaFoldDB" id="A0A1H0QF99"/>
<dbReference type="CDD" id="cd03228">
    <property type="entry name" value="ABCC_MRP_Like"/>
    <property type="match status" value="1"/>
</dbReference>
<dbReference type="Gene3D" id="3.40.50.300">
    <property type="entry name" value="P-loop containing nucleotide triphosphate hydrolases"/>
    <property type="match status" value="1"/>
</dbReference>
<organism evidence="10 11">
    <name type="scientific">Nakamurella panacisegetis</name>
    <dbReference type="NCBI Taxonomy" id="1090615"/>
    <lineage>
        <taxon>Bacteria</taxon>
        <taxon>Bacillati</taxon>
        <taxon>Actinomycetota</taxon>
        <taxon>Actinomycetes</taxon>
        <taxon>Nakamurellales</taxon>
        <taxon>Nakamurellaceae</taxon>
        <taxon>Nakamurella</taxon>
    </lineage>
</organism>
<evidence type="ECO:0000256" key="2">
    <source>
        <dbReference type="ARBA" id="ARBA00022692"/>
    </source>
</evidence>
<keyword evidence="6 7" id="KW-0472">Membrane</keyword>
<dbReference type="InterPro" id="IPR039421">
    <property type="entry name" value="Type_1_exporter"/>
</dbReference>
<evidence type="ECO:0000313" key="11">
    <source>
        <dbReference type="Proteomes" id="UP000198741"/>
    </source>
</evidence>
<feature type="transmembrane region" description="Helical" evidence="7">
    <location>
        <begin position="160"/>
        <end position="182"/>
    </location>
</feature>
<accession>A0A1H0QF99</accession>
<feature type="domain" description="ABC transmembrane type-1" evidence="9">
    <location>
        <begin position="20"/>
        <end position="303"/>
    </location>
</feature>
<feature type="transmembrane region" description="Helical" evidence="7">
    <location>
        <begin position="17"/>
        <end position="41"/>
    </location>
</feature>
<protein>
    <submittedName>
        <fullName evidence="10">ATP-binding cassette, subfamily C, CydD</fullName>
    </submittedName>
</protein>